<dbReference type="PANTHER" id="PTHR12854:SF7">
    <property type="entry name" value="ATAXIN-2 HOMOLOG"/>
    <property type="match status" value="1"/>
</dbReference>
<feature type="domain" description="LsmAD" evidence="2">
    <location>
        <begin position="441"/>
        <end position="512"/>
    </location>
</feature>
<feature type="region of interest" description="Disordered" evidence="1">
    <location>
        <begin position="477"/>
        <end position="666"/>
    </location>
</feature>
<feature type="region of interest" description="Disordered" evidence="1">
    <location>
        <begin position="956"/>
        <end position="997"/>
    </location>
</feature>
<dbReference type="GO" id="GO:0034063">
    <property type="term" value="P:stress granule assembly"/>
    <property type="evidence" value="ECO:0007669"/>
    <property type="project" value="TreeGrafter"/>
</dbReference>
<dbReference type="OrthoDB" id="2275718at2759"/>
<evidence type="ECO:0000259" key="2">
    <source>
        <dbReference type="SMART" id="SM01272"/>
    </source>
</evidence>
<feature type="region of interest" description="Disordered" evidence="1">
    <location>
        <begin position="1016"/>
        <end position="1078"/>
    </location>
</feature>
<organism evidence="3 4">
    <name type="scientific">Trichosporon asahii var. asahii (strain ATCC 90039 / CBS 2479 / JCM 2466 / KCTC 7840 / NBRC 103889/ NCYC 2677 / UAMH 7654)</name>
    <name type="common">Yeast</name>
    <dbReference type="NCBI Taxonomy" id="1186058"/>
    <lineage>
        <taxon>Eukaryota</taxon>
        <taxon>Fungi</taxon>
        <taxon>Dikarya</taxon>
        <taxon>Basidiomycota</taxon>
        <taxon>Agaricomycotina</taxon>
        <taxon>Tremellomycetes</taxon>
        <taxon>Trichosporonales</taxon>
        <taxon>Trichosporonaceae</taxon>
        <taxon>Trichosporon</taxon>
    </lineage>
</organism>
<feature type="compositionally biased region" description="Low complexity" evidence="1">
    <location>
        <begin position="139"/>
        <end position="153"/>
    </location>
</feature>
<dbReference type="GO" id="GO:0003729">
    <property type="term" value="F:mRNA binding"/>
    <property type="evidence" value="ECO:0007669"/>
    <property type="project" value="TreeGrafter"/>
</dbReference>
<dbReference type="EMBL" id="ALBS01000054">
    <property type="protein sequence ID" value="EJT51506.1"/>
    <property type="molecule type" value="Genomic_DNA"/>
</dbReference>
<name>J5TLR6_TRIAS</name>
<dbReference type="PANTHER" id="PTHR12854">
    <property type="entry name" value="ATAXIN 2-RELATED"/>
    <property type="match status" value="1"/>
</dbReference>
<feature type="region of interest" description="Disordered" evidence="1">
    <location>
        <begin position="732"/>
        <end position="943"/>
    </location>
</feature>
<feature type="region of interest" description="Disordered" evidence="1">
    <location>
        <begin position="22"/>
        <end position="181"/>
    </location>
</feature>
<sequence>MAPSLLSTTRPASISIPSLQVIDTIPTPSPPRLACSPDRLPLRTEAQAAGLPRQKRLPTPCTAQPPGRHRPCARLPARPPSQQAAPDPDLTTTNHFSVGLPLHDARRSPTLANARLPSPATSDRTIHTSHLDNAPPPALSSRAPHPSAHAALAVRPSPASTPARTRAQDPEPRATHSVSSRGVPGCIACCAANAAVMDRRIPTAFLMPSRWDIETTPSEASHVRGGDDGVVHITPLSDGTHALSQFHLAAGQHTASFDGAPKGHADYALRPSLPAFPPLNDPPTHIVLVDGARARPLTATHSDSRGRGARGGPTQSFESAHDQSARLPAPPALPALLTFRRPWRGGGPPGSTGYRNAANASPRTNEAKLEDKGGKAGFQTDTDISASNRAGERELKPWVPDEPESNGGAATNGGARGDVITFGGPVSNIPWDQFETNTRLFGAKTDYDEELYTTKLDRSSPGYKKREREADRLANEILSKTSSNSHIAEERGQAVAGDTKDEEEKYSGVVRNPNAYVPPGARKATGGGLPVRKDGTTPPPAPKEAPAAASAPKPTAAASAPAEKETTTDVPLPPMPKGNGPASANTKLPTPQSSTPPPATASNNGPRLSADPVIDPAIASSSLGPGPATSMARSTSSIPQGQTQTQATTNGGTSPGGSSAAHAPAPIGAVVDQARQFVESERERVTARKQSMAKNERAHVLAEFKSWQAKFKVPLPIPKDILPILTKDEQKQKEIEEQAAKALKDAEENKKHAAATAKSPLAKPNPLSPNLNLPKPPVQAQQQPKKIVMKIPEIPPFRKKVPPAVPVPETASQNIAVTSPTPSNASVTSGHAKLNPNASSFVFKPNPSAAAFKPGDVTSPKAAPTKLSGPPSVGGPSTSPAPPPSVSPGPTASSSAPATPKNPFYKDGPPKRIVVNPRDDFNPFKHGQVPAASSVTPQWPYTGRRSSVAYSQPMHPMAMQNYDGGAGGGTGSGDDPSSPHPGPPPMLQGGIPPNLLPFYRYQPNVNVPPQMQGAMMGQMFPGPGGFVPPQMQGSPHMQQGPQHGPNGTDPAPAPLPATPQPARAPRRARVRRQPGAVA</sequence>
<dbReference type="SMART" id="SM01272">
    <property type="entry name" value="LsmAD"/>
    <property type="match status" value="1"/>
</dbReference>
<evidence type="ECO:0000256" key="1">
    <source>
        <dbReference type="SAM" id="MobiDB-lite"/>
    </source>
</evidence>
<feature type="compositionally biased region" description="Basic and acidic residues" evidence="1">
    <location>
        <begin position="732"/>
        <end position="751"/>
    </location>
</feature>
<dbReference type="Proteomes" id="UP000002748">
    <property type="component" value="Unassembled WGS sequence"/>
</dbReference>
<dbReference type="GO" id="GO:0010494">
    <property type="term" value="C:cytoplasmic stress granule"/>
    <property type="evidence" value="ECO:0007669"/>
    <property type="project" value="TreeGrafter"/>
</dbReference>
<feature type="compositionally biased region" description="Low complexity" evidence="1">
    <location>
        <begin position="640"/>
        <end position="666"/>
    </location>
</feature>
<proteinExistence type="predicted"/>
<dbReference type="Pfam" id="PF06741">
    <property type="entry name" value="LsmAD"/>
    <property type="match status" value="1"/>
</dbReference>
<feature type="compositionally biased region" description="Polar residues" evidence="1">
    <location>
        <begin position="379"/>
        <end position="388"/>
    </location>
</feature>
<protein>
    <submittedName>
        <fullName evidence="3">mRNA polyadenylation-related protein</fullName>
    </submittedName>
</protein>
<dbReference type="GeneID" id="25990780"/>
<feature type="compositionally biased region" description="Low complexity" evidence="1">
    <location>
        <begin position="888"/>
        <end position="899"/>
    </location>
</feature>
<evidence type="ECO:0000313" key="4">
    <source>
        <dbReference type="Proteomes" id="UP000002748"/>
    </source>
</evidence>
<gene>
    <name evidence="3" type="ORF">A1Q1_07268</name>
</gene>
<dbReference type="InterPro" id="IPR045117">
    <property type="entry name" value="ATXN2-like"/>
</dbReference>
<feature type="compositionally biased region" description="Basic and acidic residues" evidence="1">
    <location>
        <begin position="487"/>
        <end position="506"/>
    </location>
</feature>
<feature type="compositionally biased region" description="Low complexity" evidence="1">
    <location>
        <begin position="1016"/>
        <end position="1033"/>
    </location>
</feature>
<dbReference type="VEuPathDB" id="FungiDB:A1Q1_07268"/>
<dbReference type="KEGG" id="tasa:A1Q1_07268"/>
<comment type="caution">
    <text evidence="3">The sequence shown here is derived from an EMBL/GenBank/DDBJ whole genome shotgun (WGS) entry which is preliminary data.</text>
</comment>
<feature type="compositionally biased region" description="Low complexity" evidence="1">
    <location>
        <begin position="868"/>
        <end position="878"/>
    </location>
</feature>
<reference evidence="3 4" key="1">
    <citation type="journal article" date="2012" name="Eukaryot. Cell">
        <title>Draft genome sequence of CBS 2479, the standard type strain of Trichosporon asahii.</title>
        <authorList>
            <person name="Yang R.Y."/>
            <person name="Li H.T."/>
            <person name="Zhu H."/>
            <person name="Zhou G.P."/>
            <person name="Wang M."/>
            <person name="Wang L."/>
        </authorList>
    </citation>
    <scope>NUCLEOTIDE SEQUENCE [LARGE SCALE GENOMIC DNA]</scope>
    <source>
        <strain evidence="4">ATCC 90039 / CBS 2479 / JCM 2466 / KCTC 7840 / NCYC 2677 / UAMH 7654</strain>
    </source>
</reference>
<feature type="compositionally biased region" description="Polar residues" evidence="1">
    <location>
        <begin position="80"/>
        <end position="96"/>
    </location>
</feature>
<feature type="compositionally biased region" description="Polar residues" evidence="1">
    <location>
        <begin position="931"/>
        <end position="943"/>
    </location>
</feature>
<dbReference type="HOGENOM" id="CLU_286549_0_0_1"/>
<dbReference type="AlphaFoldDB" id="J5TLR6"/>
<feature type="compositionally biased region" description="Low complexity" evidence="1">
    <location>
        <begin position="758"/>
        <end position="786"/>
    </location>
</feature>
<accession>J5TLR6</accession>
<evidence type="ECO:0000313" key="3">
    <source>
        <dbReference type="EMBL" id="EJT51506.1"/>
    </source>
</evidence>
<dbReference type="RefSeq" id="XP_014182979.1">
    <property type="nucleotide sequence ID" value="XM_014327504.1"/>
</dbReference>
<feature type="region of interest" description="Disordered" evidence="1">
    <location>
        <begin position="298"/>
        <end position="419"/>
    </location>
</feature>
<feature type="compositionally biased region" description="Basic and acidic residues" evidence="1">
    <location>
        <begin position="365"/>
        <end position="374"/>
    </location>
</feature>
<feature type="compositionally biased region" description="Polar residues" evidence="1">
    <location>
        <begin position="810"/>
        <end position="829"/>
    </location>
</feature>
<feature type="compositionally biased region" description="Low complexity" evidence="1">
    <location>
        <begin position="544"/>
        <end position="561"/>
    </location>
</feature>
<dbReference type="InterPro" id="IPR009604">
    <property type="entry name" value="LsmAD_domain"/>
</dbReference>